<accession>A0A167M5A5</accession>
<evidence type="ECO:0000313" key="15">
    <source>
        <dbReference type="Proteomes" id="UP000076874"/>
    </source>
</evidence>
<evidence type="ECO:0000256" key="1">
    <source>
        <dbReference type="ARBA" id="ARBA00004448"/>
    </source>
</evidence>
<evidence type="ECO:0000256" key="13">
    <source>
        <dbReference type="SAM" id="MobiDB-lite"/>
    </source>
</evidence>
<dbReference type="GO" id="GO:0030150">
    <property type="term" value="P:protein import into mitochondrial matrix"/>
    <property type="evidence" value="ECO:0007669"/>
    <property type="project" value="UniProtKB-UniRule"/>
</dbReference>
<dbReference type="PANTHER" id="PTHR28021:SF1">
    <property type="entry name" value="PRESEQUENCE TRANSLOCATED-ASSOCIATED MOTOR SUBUNIT PAM17, MITOCHONDRIAL"/>
    <property type="match status" value="1"/>
</dbReference>
<comment type="similarity">
    <text evidence="2 12">Belongs to the PAM17 family.</text>
</comment>
<keyword evidence="6 12" id="KW-0653">Protein transport</keyword>
<evidence type="ECO:0000256" key="7">
    <source>
        <dbReference type="ARBA" id="ARBA00022946"/>
    </source>
</evidence>
<dbReference type="AlphaFoldDB" id="A0A167M5A5"/>
<evidence type="ECO:0000256" key="6">
    <source>
        <dbReference type="ARBA" id="ARBA00022927"/>
    </source>
</evidence>
<comment type="subcellular location">
    <subcellularLocation>
        <location evidence="1 12">Mitochondrion inner membrane</location>
        <topology evidence="1 12">Multi-pass membrane protein</topology>
    </subcellularLocation>
</comment>
<evidence type="ECO:0000256" key="2">
    <source>
        <dbReference type="ARBA" id="ARBA00006837"/>
    </source>
</evidence>
<keyword evidence="8 12" id="KW-1133">Transmembrane helix</keyword>
<protein>
    <recommendedName>
        <fullName evidence="12">Presequence translocated-associated motor subunit PAM17</fullName>
    </recommendedName>
</protein>
<keyword evidence="3 12" id="KW-0813">Transport</keyword>
<feature type="transmembrane region" description="Helical" evidence="12">
    <location>
        <begin position="235"/>
        <end position="258"/>
    </location>
</feature>
<feature type="compositionally biased region" description="Polar residues" evidence="13">
    <location>
        <begin position="1"/>
        <end position="15"/>
    </location>
</feature>
<comment type="subunit">
    <text evidence="12">Component of the PAM complex.</text>
</comment>
<comment type="caution">
    <text evidence="14">The sequence shown here is derived from an EMBL/GenBank/DDBJ whole genome shotgun (WGS) entry which is preliminary data.</text>
</comment>
<feature type="region of interest" description="Disordered" evidence="13">
    <location>
        <begin position="1"/>
        <end position="39"/>
    </location>
</feature>
<sequence length="366" mass="38552">MARLTPSYQYSRSPPTSAPAAGVGGDDDDDEADVGHPVCSSPRLRARAAALDSPGNLVVAPDAAGEDEAADEEAVDDQILRGDFLFLMAVAARGSLTQPAVFVFRRPMTATSAAPTGTVACPYAMACGYASSSRTSLPHTSLVSSFNGLPPKRKPSTPSPTGLRRSLSSASKSTASSSSSSSPRLSSSSRSRDATADAAAAAAVSRSQQAAHSDLPPLDWNTFFQLRKTRRRIQLAFSVFGGLAGGTAGGLFLGSGVAEPVLGQIPLDPFLTLGLMTFGFAALGWLAGPSLGNVVFYALKRQYKAQMTLKETQFFARIKKNRVDPSASSAGNPVPDFYGEKISSVAGYRQWLKDQRAFNKKRTTFV</sequence>
<keyword evidence="15" id="KW-1185">Reference proteome</keyword>
<keyword evidence="9 12" id="KW-0811">Translocation</keyword>
<evidence type="ECO:0000256" key="4">
    <source>
        <dbReference type="ARBA" id="ARBA00022692"/>
    </source>
</evidence>
<gene>
    <name evidence="14" type="ORF">SPI_09151</name>
</gene>
<evidence type="ECO:0000256" key="9">
    <source>
        <dbReference type="ARBA" id="ARBA00023010"/>
    </source>
</evidence>
<dbReference type="InterPro" id="IPR013875">
    <property type="entry name" value="Pam17"/>
</dbReference>
<evidence type="ECO:0000256" key="11">
    <source>
        <dbReference type="ARBA" id="ARBA00023136"/>
    </source>
</evidence>
<dbReference type="GO" id="GO:0001405">
    <property type="term" value="C:PAM complex, Tim23 associated import motor"/>
    <property type="evidence" value="ECO:0007669"/>
    <property type="project" value="UniProtKB-UniRule"/>
</dbReference>
<dbReference type="PANTHER" id="PTHR28021">
    <property type="entry name" value="PRESEQUENCE TRANSLOCATED-ASSOCIATED MOTOR SUBUNIT PAM17, MITOCHONDRIAL"/>
    <property type="match status" value="1"/>
</dbReference>
<feature type="region of interest" description="Disordered" evidence="13">
    <location>
        <begin position="142"/>
        <end position="199"/>
    </location>
</feature>
<keyword evidence="11 12" id="KW-0472">Membrane</keyword>
<evidence type="ECO:0000256" key="10">
    <source>
        <dbReference type="ARBA" id="ARBA00023128"/>
    </source>
</evidence>
<proteinExistence type="inferred from homology"/>
<keyword evidence="4 12" id="KW-0812">Transmembrane</keyword>
<evidence type="ECO:0000256" key="3">
    <source>
        <dbReference type="ARBA" id="ARBA00022448"/>
    </source>
</evidence>
<comment type="function">
    <text evidence="12">Component of the PAM complex, a complex required for the translocation of transit peptide-containing proteins from the inner membrane into the mitochondrial matrix in an ATP-dependent manner.</text>
</comment>
<dbReference type="Proteomes" id="UP000076874">
    <property type="component" value="Unassembled WGS sequence"/>
</dbReference>
<dbReference type="Pfam" id="PF08566">
    <property type="entry name" value="Pam17"/>
    <property type="match status" value="1"/>
</dbReference>
<keyword evidence="7" id="KW-0809">Transit peptide</keyword>
<evidence type="ECO:0000256" key="12">
    <source>
        <dbReference type="RuleBase" id="RU367146"/>
    </source>
</evidence>
<feature type="compositionally biased region" description="Low complexity" evidence="13">
    <location>
        <begin position="159"/>
        <end position="189"/>
    </location>
</feature>
<feature type="transmembrane region" description="Helical" evidence="12">
    <location>
        <begin position="270"/>
        <end position="299"/>
    </location>
</feature>
<dbReference type="OrthoDB" id="5970083at2759"/>
<evidence type="ECO:0000256" key="5">
    <source>
        <dbReference type="ARBA" id="ARBA00022792"/>
    </source>
</evidence>
<reference evidence="14 15" key="1">
    <citation type="journal article" date="2016" name="Genome Biol. Evol.">
        <title>Divergent and convergent evolution of fungal pathogenicity.</title>
        <authorList>
            <person name="Shang Y."/>
            <person name="Xiao G."/>
            <person name="Zheng P."/>
            <person name="Cen K."/>
            <person name="Zhan S."/>
            <person name="Wang C."/>
        </authorList>
    </citation>
    <scope>NUCLEOTIDE SEQUENCE [LARGE SCALE GENOMIC DNA]</scope>
    <source>
        <strain evidence="14 15">RCEF 264</strain>
    </source>
</reference>
<evidence type="ECO:0000313" key="14">
    <source>
        <dbReference type="EMBL" id="OAA53944.1"/>
    </source>
</evidence>
<keyword evidence="5 12" id="KW-0999">Mitochondrion inner membrane</keyword>
<dbReference type="EMBL" id="AZHD01000026">
    <property type="protein sequence ID" value="OAA53944.1"/>
    <property type="molecule type" value="Genomic_DNA"/>
</dbReference>
<name>A0A167M5A5_9HYPO</name>
<dbReference type="STRING" id="1081102.A0A167M5A5"/>
<evidence type="ECO:0000256" key="8">
    <source>
        <dbReference type="ARBA" id="ARBA00022989"/>
    </source>
</evidence>
<keyword evidence="10 12" id="KW-0496">Mitochondrion</keyword>
<organism evidence="14 15">
    <name type="scientific">Niveomyces insectorum RCEF 264</name>
    <dbReference type="NCBI Taxonomy" id="1081102"/>
    <lineage>
        <taxon>Eukaryota</taxon>
        <taxon>Fungi</taxon>
        <taxon>Dikarya</taxon>
        <taxon>Ascomycota</taxon>
        <taxon>Pezizomycotina</taxon>
        <taxon>Sordariomycetes</taxon>
        <taxon>Hypocreomycetidae</taxon>
        <taxon>Hypocreales</taxon>
        <taxon>Cordycipitaceae</taxon>
        <taxon>Niveomyces</taxon>
    </lineage>
</organism>